<dbReference type="RefSeq" id="WP_341598448.1">
    <property type="nucleotide sequence ID" value="NZ_JBAKAZ010000050.1"/>
</dbReference>
<proteinExistence type="predicted"/>
<reference evidence="1 2" key="1">
    <citation type="submission" date="2024-02" db="EMBL/GenBank/DDBJ databases">
        <title>Bacteria isolated from the canopy kelp, Nereocystis luetkeana.</title>
        <authorList>
            <person name="Pfister C.A."/>
            <person name="Younker I.T."/>
            <person name="Light S.H."/>
        </authorList>
    </citation>
    <scope>NUCLEOTIDE SEQUENCE [LARGE SCALE GENOMIC DNA]</scope>
    <source>
        <strain evidence="1 2">TI.1.05</strain>
    </source>
</reference>
<protein>
    <recommendedName>
        <fullName evidence="3">Uracil DNA glycosylase superfamily protein</fullName>
    </recommendedName>
</protein>
<accession>A0ABU9GSL5</accession>
<gene>
    <name evidence="1" type="ORF">V6256_11945</name>
</gene>
<keyword evidence="2" id="KW-1185">Reference proteome</keyword>
<dbReference type="Gene3D" id="3.40.470.10">
    <property type="entry name" value="Uracil-DNA glycosylase-like domain"/>
    <property type="match status" value="1"/>
</dbReference>
<dbReference type="EMBL" id="JBAKAZ010000050">
    <property type="protein sequence ID" value="MEL0630319.1"/>
    <property type="molecule type" value="Genomic_DNA"/>
</dbReference>
<evidence type="ECO:0008006" key="3">
    <source>
        <dbReference type="Google" id="ProtNLM"/>
    </source>
</evidence>
<sequence length="212" mass="23967">MFEKDSYLLETNKHKEEYMRTFPLSKGFAIDGPNDSDAWSKADKRILFMLKETYGVKGDICQCMDSLEYNKSNFYSNKTNQNIAKLAYGIMTGKPSAGLSSKKLSPFYSSSSTIEIKKSTGKKKSNDKEILKHALFSEEFIKWQIDKLNPDIIICCGSIVHSFLVNNIYSTKVTDDITKIGDIVIIKSKHPSAPGYKVDNVVSDIKKFLMNN</sequence>
<evidence type="ECO:0000313" key="2">
    <source>
        <dbReference type="Proteomes" id="UP001369082"/>
    </source>
</evidence>
<dbReference type="Proteomes" id="UP001369082">
    <property type="component" value="Unassembled WGS sequence"/>
</dbReference>
<dbReference type="InterPro" id="IPR036895">
    <property type="entry name" value="Uracil-DNA_glycosylase-like_sf"/>
</dbReference>
<comment type="caution">
    <text evidence="1">The sequence shown here is derived from an EMBL/GenBank/DDBJ whole genome shotgun (WGS) entry which is preliminary data.</text>
</comment>
<organism evidence="1 2">
    <name type="scientific">Psychromonas aquatilis</name>
    <dbReference type="NCBI Taxonomy" id="2005072"/>
    <lineage>
        <taxon>Bacteria</taxon>
        <taxon>Pseudomonadati</taxon>
        <taxon>Pseudomonadota</taxon>
        <taxon>Gammaproteobacteria</taxon>
        <taxon>Alteromonadales</taxon>
        <taxon>Psychromonadaceae</taxon>
        <taxon>Psychromonas</taxon>
    </lineage>
</organism>
<name>A0ABU9GSL5_9GAMM</name>
<evidence type="ECO:0000313" key="1">
    <source>
        <dbReference type="EMBL" id="MEL0630319.1"/>
    </source>
</evidence>